<dbReference type="InterPro" id="IPR026818">
    <property type="entry name" value="Apc_fam"/>
</dbReference>
<dbReference type="GO" id="GO:0090090">
    <property type="term" value="P:negative regulation of canonical Wnt signaling pathway"/>
    <property type="evidence" value="ECO:0007669"/>
    <property type="project" value="TreeGrafter"/>
</dbReference>
<proteinExistence type="inferred from homology"/>
<dbReference type="Gene3D" id="1.25.10.10">
    <property type="entry name" value="Leucine-rich Repeat Variant"/>
    <property type="match status" value="1"/>
</dbReference>
<gene>
    <name evidence="4" type="ORF">L596_009348</name>
</gene>
<reference evidence="4 5" key="1">
    <citation type="journal article" date="2015" name="Genome Biol.">
        <title>Comparative genomics of Steinernema reveals deeply conserved gene regulatory networks.</title>
        <authorList>
            <person name="Dillman A.R."/>
            <person name="Macchietto M."/>
            <person name="Porter C.F."/>
            <person name="Rogers A."/>
            <person name="Williams B."/>
            <person name="Antoshechkin I."/>
            <person name="Lee M.M."/>
            <person name="Goodwin Z."/>
            <person name="Lu X."/>
            <person name="Lewis E.E."/>
            <person name="Goodrich-Blair H."/>
            <person name="Stock S.P."/>
            <person name="Adams B.J."/>
            <person name="Sternberg P.W."/>
            <person name="Mortazavi A."/>
        </authorList>
    </citation>
    <scope>NUCLEOTIDE SEQUENCE [LARGE SCALE GENOMIC DNA]</scope>
    <source>
        <strain evidence="4 5">ALL</strain>
    </source>
</reference>
<dbReference type="AlphaFoldDB" id="A0A4U5PFD3"/>
<dbReference type="GO" id="GO:0016055">
    <property type="term" value="P:Wnt signaling pathway"/>
    <property type="evidence" value="ECO:0007669"/>
    <property type="project" value="UniProtKB-KW"/>
</dbReference>
<evidence type="ECO:0000256" key="2">
    <source>
        <dbReference type="ARBA" id="ARBA00022687"/>
    </source>
</evidence>
<name>A0A4U5PFD3_STECR</name>
<dbReference type="InterPro" id="IPR016024">
    <property type="entry name" value="ARM-type_fold"/>
</dbReference>
<reference evidence="4 5" key="2">
    <citation type="journal article" date="2019" name="G3 (Bethesda)">
        <title>Hybrid Assembly of the Genome of the Entomopathogenic Nematode Steinernema carpocapsae Identifies the X-Chromosome.</title>
        <authorList>
            <person name="Serra L."/>
            <person name="Macchietto M."/>
            <person name="Macias-Munoz A."/>
            <person name="McGill C.J."/>
            <person name="Rodriguez I.M."/>
            <person name="Rodriguez B."/>
            <person name="Murad R."/>
            <person name="Mortazavi A."/>
        </authorList>
    </citation>
    <scope>NUCLEOTIDE SEQUENCE [LARGE SCALE GENOMIC DNA]</scope>
    <source>
        <strain evidence="4 5">ALL</strain>
    </source>
</reference>
<evidence type="ECO:0000256" key="3">
    <source>
        <dbReference type="SAM" id="MobiDB-lite"/>
    </source>
</evidence>
<sequence>MSICTLKAEIASVVFKFGPEAVALPSLLDELPEREREVFVEAISLTQDLKKAENSENEDNVLEIRELLARIFKRSNDPGYRDALCQLGLVELLKSLVVSDVGKFGLEKPLQKDEKEGSQERLAEEKTMKDHGEMRKAVAKILIDLTYGSVENKRRLCVEGRFIPTTVQIVNSCRGAVENLAFYYASLLRNLSWQVDQELHAVLAPAVTALCCASVRALEEKDARSLSATLSAVFNLSGHSNENRQDIIENDGFMQSCMHVLHPKMAAAKIVLGIFENLGKFLRTTTTQADPFRGQVTSANYDRYRGQIMKLQLIPRVLGILEKTENGEMVKRSLRILNFLADVDRMIEVNAKSSQAVQKIAQRSDEELANLAKGILMKPSFGRVQRGNMSNRFAQPKKPPPKPTYVLPHEQVDPNTSILVQRNPMESLNVSGNENISFNSSIHTDVNSIPLSPESCSNLPPSPVSGGEQWARQQSSGYYSSSTPSTLRNSPVMSKTSSDWTRANSQMSR</sequence>
<comment type="caution">
    <text evidence="4">The sequence shown here is derived from an EMBL/GenBank/DDBJ whole genome shotgun (WGS) entry which is preliminary data.</text>
</comment>
<dbReference type="GO" id="GO:0030877">
    <property type="term" value="C:beta-catenin destruction complex"/>
    <property type="evidence" value="ECO:0007669"/>
    <property type="project" value="TreeGrafter"/>
</dbReference>
<keyword evidence="5" id="KW-1185">Reference proteome</keyword>
<dbReference type="STRING" id="34508.A0A4U5PFD3"/>
<evidence type="ECO:0008006" key="6">
    <source>
        <dbReference type="Google" id="ProtNLM"/>
    </source>
</evidence>
<dbReference type="GO" id="GO:0007389">
    <property type="term" value="P:pattern specification process"/>
    <property type="evidence" value="ECO:0007669"/>
    <property type="project" value="TreeGrafter"/>
</dbReference>
<dbReference type="GO" id="GO:0016477">
    <property type="term" value="P:cell migration"/>
    <property type="evidence" value="ECO:0007669"/>
    <property type="project" value="TreeGrafter"/>
</dbReference>
<dbReference type="EMBL" id="AZBU02000002">
    <property type="protein sequence ID" value="TKR95140.1"/>
    <property type="molecule type" value="Genomic_DNA"/>
</dbReference>
<dbReference type="GO" id="GO:0045295">
    <property type="term" value="F:gamma-catenin binding"/>
    <property type="evidence" value="ECO:0007669"/>
    <property type="project" value="TreeGrafter"/>
</dbReference>
<evidence type="ECO:0000313" key="5">
    <source>
        <dbReference type="Proteomes" id="UP000298663"/>
    </source>
</evidence>
<feature type="region of interest" description="Disordered" evidence="3">
    <location>
        <begin position="390"/>
        <end position="409"/>
    </location>
</feature>
<dbReference type="GO" id="GO:0007399">
    <property type="term" value="P:nervous system development"/>
    <property type="evidence" value="ECO:0007669"/>
    <property type="project" value="TreeGrafter"/>
</dbReference>
<dbReference type="GO" id="GO:0005881">
    <property type="term" value="C:cytoplasmic microtubule"/>
    <property type="evidence" value="ECO:0007669"/>
    <property type="project" value="TreeGrafter"/>
</dbReference>
<dbReference type="PANTHER" id="PTHR12607:SF12">
    <property type="entry name" value="APC-LIKE, ISOFORM A-RELATED"/>
    <property type="match status" value="1"/>
</dbReference>
<feature type="region of interest" description="Disordered" evidence="3">
    <location>
        <begin position="453"/>
        <end position="509"/>
    </location>
</feature>
<dbReference type="SUPFAM" id="SSF48371">
    <property type="entry name" value="ARM repeat"/>
    <property type="match status" value="1"/>
</dbReference>
<comment type="similarity">
    <text evidence="1">Belongs to the adenomatous polyposis coli (APC) family.</text>
</comment>
<feature type="compositionally biased region" description="Low complexity" evidence="3">
    <location>
        <begin position="475"/>
        <end position="486"/>
    </location>
</feature>
<organism evidence="4 5">
    <name type="scientific">Steinernema carpocapsae</name>
    <name type="common">Entomopathogenic nematode</name>
    <dbReference type="NCBI Taxonomy" id="34508"/>
    <lineage>
        <taxon>Eukaryota</taxon>
        <taxon>Metazoa</taxon>
        <taxon>Ecdysozoa</taxon>
        <taxon>Nematoda</taxon>
        <taxon>Chromadorea</taxon>
        <taxon>Rhabditida</taxon>
        <taxon>Tylenchina</taxon>
        <taxon>Panagrolaimomorpha</taxon>
        <taxon>Strongyloidoidea</taxon>
        <taxon>Steinernematidae</taxon>
        <taxon>Steinernema</taxon>
    </lineage>
</organism>
<dbReference type="Proteomes" id="UP000298663">
    <property type="component" value="Unassembled WGS sequence"/>
</dbReference>
<dbReference type="InterPro" id="IPR011989">
    <property type="entry name" value="ARM-like"/>
</dbReference>
<dbReference type="GO" id="GO:0008013">
    <property type="term" value="F:beta-catenin binding"/>
    <property type="evidence" value="ECO:0007669"/>
    <property type="project" value="InterPro"/>
</dbReference>
<keyword evidence="2" id="KW-0879">Wnt signaling pathway</keyword>
<feature type="compositionally biased region" description="Polar residues" evidence="3">
    <location>
        <begin position="487"/>
        <end position="509"/>
    </location>
</feature>
<dbReference type="GO" id="GO:0007026">
    <property type="term" value="P:negative regulation of microtubule depolymerization"/>
    <property type="evidence" value="ECO:0007669"/>
    <property type="project" value="TreeGrafter"/>
</dbReference>
<evidence type="ECO:0000313" key="4">
    <source>
        <dbReference type="EMBL" id="TKR95140.1"/>
    </source>
</evidence>
<dbReference type="GO" id="GO:0001708">
    <property type="term" value="P:cell fate specification"/>
    <property type="evidence" value="ECO:0007669"/>
    <property type="project" value="TreeGrafter"/>
</dbReference>
<dbReference type="OrthoDB" id="5918429at2759"/>
<accession>A0A4U5PFD3</accession>
<dbReference type="GO" id="GO:0008017">
    <property type="term" value="F:microtubule binding"/>
    <property type="evidence" value="ECO:0007669"/>
    <property type="project" value="TreeGrafter"/>
</dbReference>
<dbReference type="GO" id="GO:0016342">
    <property type="term" value="C:catenin complex"/>
    <property type="evidence" value="ECO:0007669"/>
    <property type="project" value="TreeGrafter"/>
</dbReference>
<feature type="region of interest" description="Disordered" evidence="3">
    <location>
        <begin position="110"/>
        <end position="129"/>
    </location>
</feature>
<protein>
    <recommendedName>
        <fullName evidence="6">TOG domain-containing protein</fullName>
    </recommendedName>
</protein>
<evidence type="ECO:0000256" key="1">
    <source>
        <dbReference type="ARBA" id="ARBA00009051"/>
    </source>
</evidence>
<dbReference type="PANTHER" id="PTHR12607">
    <property type="entry name" value="ADENOMATOUS POLYPOSIS COLI PROTEIN FAMILY"/>
    <property type="match status" value="1"/>
</dbReference>